<evidence type="ECO:0000313" key="5">
    <source>
        <dbReference type="Proteomes" id="UP000683139"/>
    </source>
</evidence>
<dbReference type="RefSeq" id="WP_213517062.1">
    <property type="nucleotide sequence ID" value="NZ_BOSE01000006.1"/>
</dbReference>
<name>A0A919YPC6_9BACL</name>
<protein>
    <submittedName>
        <fullName evidence="4">Isochorismatase</fullName>
    </submittedName>
</protein>
<feature type="domain" description="Isochorismatase-like" evidence="3">
    <location>
        <begin position="9"/>
        <end position="197"/>
    </location>
</feature>
<evidence type="ECO:0000256" key="1">
    <source>
        <dbReference type="ARBA" id="ARBA00006336"/>
    </source>
</evidence>
<reference evidence="4" key="1">
    <citation type="submission" date="2021-03" db="EMBL/GenBank/DDBJ databases">
        <title>Antimicrobial resistance genes in bacteria isolated from Japanese honey, and their potential for conferring macrolide and lincosamide resistance in the American foulbrood pathogen Paenibacillus larvae.</title>
        <authorList>
            <person name="Okamoto M."/>
            <person name="Kumagai M."/>
            <person name="Kanamori H."/>
            <person name="Takamatsu D."/>
        </authorList>
    </citation>
    <scope>NUCLEOTIDE SEQUENCE</scope>
    <source>
        <strain evidence="4">J40TS1</strain>
    </source>
</reference>
<sequence>MEWELKQRTALLIVDVQQDFCSAEGQMGQYGVDLSAIDAAVDQMERLINKAHEHHVPVVFIFLSTQPATDSRAMKRWYARQGMDGEQAVALCRQDSFGAEPYRLVPAEQDYVVTKQRYSAFVGTNLELLLQQLQVETLIVAGVTTECCVDSTVRDGFMKDYEVVVVDDACAAYEQDVHQAALKILGLNFATIMQTDEVISNWNGA</sequence>
<comment type="similarity">
    <text evidence="1">Belongs to the isochorismatase family.</text>
</comment>
<dbReference type="InterPro" id="IPR050272">
    <property type="entry name" value="Isochorismatase-like_hydrls"/>
</dbReference>
<dbReference type="Proteomes" id="UP000683139">
    <property type="component" value="Unassembled WGS sequence"/>
</dbReference>
<comment type="caution">
    <text evidence="4">The sequence shown here is derived from an EMBL/GenBank/DDBJ whole genome shotgun (WGS) entry which is preliminary data.</text>
</comment>
<dbReference type="Gene3D" id="3.40.50.850">
    <property type="entry name" value="Isochorismatase-like"/>
    <property type="match status" value="1"/>
</dbReference>
<proteinExistence type="inferred from homology"/>
<keyword evidence="2" id="KW-0378">Hydrolase</keyword>
<evidence type="ECO:0000259" key="3">
    <source>
        <dbReference type="Pfam" id="PF00857"/>
    </source>
</evidence>
<evidence type="ECO:0000256" key="2">
    <source>
        <dbReference type="ARBA" id="ARBA00022801"/>
    </source>
</evidence>
<dbReference type="InterPro" id="IPR036380">
    <property type="entry name" value="Isochorismatase-like_sf"/>
</dbReference>
<dbReference type="InterPro" id="IPR016291">
    <property type="entry name" value="Isochorismatase"/>
</dbReference>
<dbReference type="PANTHER" id="PTHR43540:SF6">
    <property type="entry name" value="ISOCHORISMATASE-LIKE DOMAIN-CONTAINING PROTEIN"/>
    <property type="match status" value="1"/>
</dbReference>
<organism evidence="4 5">
    <name type="scientific">Paenibacillus montaniterrae</name>
    <dbReference type="NCBI Taxonomy" id="429341"/>
    <lineage>
        <taxon>Bacteria</taxon>
        <taxon>Bacillati</taxon>
        <taxon>Bacillota</taxon>
        <taxon>Bacilli</taxon>
        <taxon>Bacillales</taxon>
        <taxon>Paenibacillaceae</taxon>
        <taxon>Paenibacillus</taxon>
    </lineage>
</organism>
<dbReference type="GO" id="GO:0008908">
    <property type="term" value="F:isochorismatase activity"/>
    <property type="evidence" value="ECO:0007669"/>
    <property type="project" value="InterPro"/>
</dbReference>
<keyword evidence="5" id="KW-1185">Reference proteome</keyword>
<dbReference type="Pfam" id="PF00857">
    <property type="entry name" value="Isochorismatase"/>
    <property type="match status" value="1"/>
</dbReference>
<dbReference type="AlphaFoldDB" id="A0A919YPC6"/>
<dbReference type="InterPro" id="IPR000868">
    <property type="entry name" value="Isochorismatase-like_dom"/>
</dbReference>
<dbReference type="EMBL" id="BOSE01000006">
    <property type="protein sequence ID" value="GIP17578.1"/>
    <property type="molecule type" value="Genomic_DNA"/>
</dbReference>
<dbReference type="CDD" id="cd00431">
    <property type="entry name" value="cysteine_hydrolases"/>
    <property type="match status" value="1"/>
</dbReference>
<evidence type="ECO:0000313" key="4">
    <source>
        <dbReference type="EMBL" id="GIP17578.1"/>
    </source>
</evidence>
<accession>A0A919YPC6</accession>
<dbReference type="SUPFAM" id="SSF52499">
    <property type="entry name" value="Isochorismatase-like hydrolases"/>
    <property type="match status" value="1"/>
</dbReference>
<dbReference type="PANTHER" id="PTHR43540">
    <property type="entry name" value="PEROXYUREIDOACRYLATE/UREIDOACRYLATE AMIDOHYDROLASE-RELATED"/>
    <property type="match status" value="1"/>
</dbReference>
<gene>
    <name evidence="4" type="ORF">J40TS1_32200</name>
</gene>
<dbReference type="PRINTS" id="PR01398">
    <property type="entry name" value="ISCHRISMTASE"/>
</dbReference>